<dbReference type="EMBL" id="FN645507">
    <property type="protein sequence ID" value="CBI82005.1"/>
    <property type="molecule type" value="Genomic_DNA"/>
</dbReference>
<gene>
    <name evidence="1" type="ORF">B11C_20282</name>
</gene>
<name>E6YYJ4_BARSR</name>
<evidence type="ECO:0000313" key="1">
    <source>
        <dbReference type="EMBL" id="CBI82005.1"/>
    </source>
</evidence>
<reference evidence="1" key="1">
    <citation type="journal article" date="2011" name="PLoS Genet.">
        <title>Parallel evolution of a type IV secretion system in radiating lineages of the host-restricted bacterial pathogen Bartonella.</title>
        <authorList>
            <person name="Engel P."/>
            <person name="Salzburger W."/>
            <person name="Liesch M."/>
            <person name="Chang C.C."/>
            <person name="Maruyama S."/>
            <person name="Lanz C."/>
            <person name="Calteau A."/>
            <person name="Lajus A."/>
            <person name="Medigue C."/>
            <person name="Schuster S.C."/>
            <person name="Dehio C."/>
        </authorList>
    </citation>
    <scope>NUCLEOTIDE SEQUENCE</scope>
    <source>
        <strain evidence="1">R1</strain>
    </source>
</reference>
<protein>
    <submittedName>
        <fullName evidence="1">Uncharacterized protein</fullName>
    </submittedName>
</protein>
<accession>E6YYJ4</accession>
<proteinExistence type="predicted"/>
<sequence>MIVKVLHINCVCGKSGDMEKVDLNSLNNSFVVNEGVYMYS</sequence>
<organism evidence="1">
    <name type="scientific">Bartonella schoenbuchensis (strain DSM 13525 / NCTC 13165 / R1)</name>
    <dbReference type="NCBI Taxonomy" id="687861"/>
    <lineage>
        <taxon>Bacteria</taxon>
        <taxon>Pseudomonadati</taxon>
        <taxon>Pseudomonadota</taxon>
        <taxon>Alphaproteobacteria</taxon>
        <taxon>Hyphomicrobiales</taxon>
        <taxon>Bartonellaceae</taxon>
        <taxon>Bartonella</taxon>
    </lineage>
</organism>
<dbReference type="AlphaFoldDB" id="E6YYJ4"/>